<sequence length="99" mass="10585">MKRKLIVACGSGVATSQTIASKIAGKFEDDGVDFSVEAVDYKSIQNELPSAGIYVYIAQPDEDVLAKAEELGVKVFPGIPFLTGMGDAEIYNEILSLVK</sequence>
<protein>
    <submittedName>
        <fullName evidence="3">PTS sugar transporter subunit IIB</fullName>
    </submittedName>
</protein>
<reference evidence="3 4" key="1">
    <citation type="submission" date="2019-09" db="EMBL/GenBank/DDBJ databases">
        <title>Vancomyinc resistant enterococci isolated from farm animals in Switzerland.</title>
        <authorList>
            <person name="Stevens M.J.A."/>
            <person name="Stephan R."/>
            <person name="Morach M."/>
            <person name="Nuesch-Inderbinen M."/>
        </authorList>
    </citation>
    <scope>NUCLEOTIDE SEQUENCE [LARGE SCALE GENOMIC DNA]</scope>
    <source>
        <strain evidence="3 4">GH27</strain>
    </source>
</reference>
<evidence type="ECO:0000259" key="2">
    <source>
        <dbReference type="PROSITE" id="PS51099"/>
    </source>
</evidence>
<keyword evidence="3" id="KW-0813">Transport</keyword>
<dbReference type="InterPro" id="IPR003501">
    <property type="entry name" value="PTS_EIIB_2/3"/>
</dbReference>
<keyword evidence="3" id="KW-0762">Sugar transport</keyword>
<dbReference type="Gene3D" id="3.40.50.2300">
    <property type="match status" value="1"/>
</dbReference>
<evidence type="ECO:0000313" key="3">
    <source>
        <dbReference type="EMBL" id="KAA9204965.1"/>
    </source>
</evidence>
<evidence type="ECO:0000313" key="4">
    <source>
        <dbReference type="Proteomes" id="UP000326078"/>
    </source>
</evidence>
<dbReference type="CDD" id="cd05566">
    <property type="entry name" value="PTS_IIB_galactitol"/>
    <property type="match status" value="1"/>
</dbReference>
<dbReference type="GO" id="GO:0008982">
    <property type="term" value="F:protein-N(PI)-phosphohistidine-sugar phosphotransferase activity"/>
    <property type="evidence" value="ECO:0007669"/>
    <property type="project" value="InterPro"/>
</dbReference>
<dbReference type="InterPro" id="IPR013011">
    <property type="entry name" value="PTS_EIIB_2"/>
</dbReference>
<name>A0A5N0YQD5_9ENTE</name>
<organism evidence="3 4">
    <name type="scientific">Enterococcus durans</name>
    <dbReference type="NCBI Taxonomy" id="53345"/>
    <lineage>
        <taxon>Bacteria</taxon>
        <taxon>Bacillati</taxon>
        <taxon>Bacillota</taxon>
        <taxon>Bacilli</taxon>
        <taxon>Lactobacillales</taxon>
        <taxon>Enterococcaceae</taxon>
        <taxon>Enterococcus</taxon>
    </lineage>
</organism>
<accession>A0A5N0YQD5</accession>
<gene>
    <name evidence="3" type="ORF">F6X95_09945</name>
</gene>
<feature type="domain" description="PTS EIIB type-2" evidence="2">
    <location>
        <begin position="3"/>
        <end position="99"/>
    </location>
</feature>
<dbReference type="RefSeq" id="WP_104661127.1">
    <property type="nucleotide sequence ID" value="NZ_CP042597.1"/>
</dbReference>
<dbReference type="AlphaFoldDB" id="A0A5N0YQD5"/>
<dbReference type="InterPro" id="IPR036095">
    <property type="entry name" value="PTS_EIIB-like_sf"/>
</dbReference>
<comment type="caution">
    <text evidence="3">The sequence shown here is derived from an EMBL/GenBank/DDBJ whole genome shotgun (WGS) entry which is preliminary data.</text>
</comment>
<dbReference type="SUPFAM" id="SSF52794">
    <property type="entry name" value="PTS system IIB component-like"/>
    <property type="match status" value="1"/>
</dbReference>
<evidence type="ECO:0000256" key="1">
    <source>
        <dbReference type="ARBA" id="ARBA00022679"/>
    </source>
</evidence>
<dbReference type="Proteomes" id="UP000326078">
    <property type="component" value="Unassembled WGS sequence"/>
</dbReference>
<proteinExistence type="predicted"/>
<keyword evidence="1" id="KW-0808">Transferase</keyword>
<dbReference type="PROSITE" id="PS51099">
    <property type="entry name" value="PTS_EIIB_TYPE_2"/>
    <property type="match status" value="1"/>
</dbReference>
<dbReference type="EMBL" id="VYUT01000013">
    <property type="protein sequence ID" value="KAA9204965.1"/>
    <property type="molecule type" value="Genomic_DNA"/>
</dbReference>
<dbReference type="GO" id="GO:0009401">
    <property type="term" value="P:phosphoenolpyruvate-dependent sugar phosphotransferase system"/>
    <property type="evidence" value="ECO:0007669"/>
    <property type="project" value="InterPro"/>
</dbReference>
<dbReference type="Pfam" id="PF02302">
    <property type="entry name" value="PTS_IIB"/>
    <property type="match status" value="1"/>
</dbReference>